<keyword evidence="4" id="KW-1185">Reference proteome</keyword>
<reference evidence="3 4" key="2">
    <citation type="submission" date="2024-10" db="EMBL/GenBank/DDBJ databases">
        <authorList>
            <person name="Ryan C."/>
        </authorList>
    </citation>
    <scope>NUCLEOTIDE SEQUENCE [LARGE SCALE GENOMIC DNA]</scope>
</reference>
<sequence length="479" mass="50934">MSSRVRALKVTHVHPARTGDPPPQCHGEHNLSFLDILQIPKTPIQRLFFYDGPDLPPFPTMVAFLQASLATTLAAYLPLAGELAFRLDSGDVVIDCSPAAVSTGVKFVEAEFSGGADEMRRLAGSDEHDTEAFAQLVPEIEASRLPAKLLAVQVTRPAGEDGGAVAVGVSMLHAVADGHAVWQFMRAWSAAAREGSLLLASAGLPPPTFDRAGVRHPNFDELAATISRLFAPALPLLRPRSAPSALDTTRQRCRTFVLSAGEIQTLKQHIHEGLRAVTGVEPSKPATTYVAISALAWTSIVRAKSAATLSPAAAADAYFMVSADCRRRLRPPLGDGFFGNAIVPLITRARAGDLRDGEAGLRRAAAAIQAVVREYVEEDPEEALLGIERTLAVYRAIPPGALTAVGSSHRFMAYETDFGWGKPSRVELASVFGGELVTMLDSRGGDGGVQVSVALDREVMEAFVAHFVVPASCSCNAES</sequence>
<organism evidence="3 4">
    <name type="scientific">Urochloa decumbens</name>
    <dbReference type="NCBI Taxonomy" id="240449"/>
    <lineage>
        <taxon>Eukaryota</taxon>
        <taxon>Viridiplantae</taxon>
        <taxon>Streptophyta</taxon>
        <taxon>Embryophyta</taxon>
        <taxon>Tracheophyta</taxon>
        <taxon>Spermatophyta</taxon>
        <taxon>Magnoliopsida</taxon>
        <taxon>Liliopsida</taxon>
        <taxon>Poales</taxon>
        <taxon>Poaceae</taxon>
        <taxon>PACMAD clade</taxon>
        <taxon>Panicoideae</taxon>
        <taxon>Panicodae</taxon>
        <taxon>Paniceae</taxon>
        <taxon>Melinidinae</taxon>
        <taxon>Urochloa</taxon>
    </lineage>
</organism>
<dbReference type="Proteomes" id="UP001497457">
    <property type="component" value="Chromosome 33rd"/>
</dbReference>
<dbReference type="InterPro" id="IPR023213">
    <property type="entry name" value="CAT-like_dom_sf"/>
</dbReference>
<accession>A0ABC9DCA9</accession>
<evidence type="ECO:0000313" key="3">
    <source>
        <dbReference type="EMBL" id="CAL5036698.1"/>
    </source>
</evidence>
<dbReference type="AlphaFoldDB" id="A0ABC9DCA9"/>
<dbReference type="Pfam" id="PF02458">
    <property type="entry name" value="Transferase"/>
    <property type="match status" value="1"/>
</dbReference>
<keyword evidence="1" id="KW-0808">Transferase</keyword>
<evidence type="ECO:0000256" key="1">
    <source>
        <dbReference type="ARBA" id="ARBA00022679"/>
    </source>
</evidence>
<dbReference type="GO" id="GO:0016747">
    <property type="term" value="F:acyltransferase activity, transferring groups other than amino-acyl groups"/>
    <property type="evidence" value="ECO:0007669"/>
    <property type="project" value="UniProtKB-ARBA"/>
</dbReference>
<dbReference type="Gene3D" id="3.30.559.10">
    <property type="entry name" value="Chloramphenicol acetyltransferase-like domain"/>
    <property type="match status" value="2"/>
</dbReference>
<protein>
    <submittedName>
        <fullName evidence="3">Uncharacterized protein</fullName>
    </submittedName>
</protein>
<evidence type="ECO:0000256" key="2">
    <source>
        <dbReference type="ARBA" id="ARBA00023315"/>
    </source>
</evidence>
<dbReference type="InterPro" id="IPR051504">
    <property type="entry name" value="Plant_metabolite_acyltrans"/>
</dbReference>
<proteinExistence type="predicted"/>
<evidence type="ECO:0000313" key="4">
    <source>
        <dbReference type="Proteomes" id="UP001497457"/>
    </source>
</evidence>
<gene>
    <name evidence="3" type="ORF">URODEC1_LOCUS84079</name>
</gene>
<name>A0ABC9DCA9_9POAL</name>
<reference evidence="4" key="1">
    <citation type="submission" date="2024-06" db="EMBL/GenBank/DDBJ databases">
        <authorList>
            <person name="Ryan C."/>
        </authorList>
    </citation>
    <scope>NUCLEOTIDE SEQUENCE [LARGE SCALE GENOMIC DNA]</scope>
</reference>
<dbReference type="EMBL" id="OZ075143">
    <property type="protein sequence ID" value="CAL5036698.1"/>
    <property type="molecule type" value="Genomic_DNA"/>
</dbReference>
<keyword evidence="2" id="KW-0012">Acyltransferase</keyword>
<dbReference type="PANTHER" id="PTHR31625">
    <property type="match status" value="1"/>
</dbReference>